<dbReference type="Proteomes" id="UP000257200">
    <property type="component" value="Unplaced"/>
</dbReference>
<evidence type="ECO:0000256" key="3">
    <source>
        <dbReference type="ARBA" id="ARBA00022448"/>
    </source>
</evidence>
<evidence type="ECO:0000256" key="10">
    <source>
        <dbReference type="ARBA" id="ARBA00023065"/>
    </source>
</evidence>
<keyword evidence="4" id="KW-1003">Cell membrane</keyword>
<dbReference type="NCBIfam" id="TIGR00862">
    <property type="entry name" value="O-ClC"/>
    <property type="match status" value="1"/>
</dbReference>
<dbReference type="InterPro" id="IPR010987">
    <property type="entry name" value="Glutathione-S-Trfase_C-like"/>
</dbReference>
<evidence type="ECO:0000256" key="5">
    <source>
        <dbReference type="ARBA" id="ARBA00022490"/>
    </source>
</evidence>
<dbReference type="AlphaFoldDB" id="A0A3Q1GG10"/>
<dbReference type="STRING" id="80966.ENSAPOP00000028304"/>
<evidence type="ECO:0000256" key="9">
    <source>
        <dbReference type="ARBA" id="ARBA00023002"/>
    </source>
</evidence>
<dbReference type="InterPro" id="IPR002946">
    <property type="entry name" value="CLIC"/>
</dbReference>
<comment type="catalytic activity">
    <reaction evidence="15">
        <text>chloride(in) = chloride(out)</text>
        <dbReference type="Rhea" id="RHEA:29823"/>
        <dbReference type="ChEBI" id="CHEBI:17996"/>
    </reaction>
</comment>
<dbReference type="Pfam" id="PF13410">
    <property type="entry name" value="GST_C_2"/>
    <property type="match status" value="1"/>
</dbReference>
<evidence type="ECO:0000256" key="4">
    <source>
        <dbReference type="ARBA" id="ARBA00022475"/>
    </source>
</evidence>
<comment type="subcellular location">
    <subcellularLocation>
        <location evidence="1">Cell membrane</location>
        <topology evidence="1">Single-pass membrane protein</topology>
    </subcellularLocation>
    <subcellularLocation>
        <location evidence="16">Membrane</location>
        <topology evidence="16">Single-pass membrane protein</topology>
    </subcellularLocation>
    <subcellularLocation>
        <location evidence="16">Cytoplasm</location>
    </subcellularLocation>
</comment>
<dbReference type="InterPro" id="IPR053823">
    <property type="entry name" value="CLIC_N"/>
</dbReference>
<dbReference type="SFLD" id="SFLDS00019">
    <property type="entry name" value="Glutathione_Transferase_(cytos"/>
    <property type="match status" value="1"/>
</dbReference>
<evidence type="ECO:0000256" key="11">
    <source>
        <dbReference type="ARBA" id="ARBA00023136"/>
    </source>
</evidence>
<evidence type="ECO:0000256" key="7">
    <source>
        <dbReference type="ARBA" id="ARBA00022882"/>
    </source>
</evidence>
<dbReference type="FunFam" id="3.40.30.10:FF:000021">
    <property type="entry name" value="Chloride intracellular channel 4"/>
    <property type="match status" value="1"/>
</dbReference>
<dbReference type="InterPro" id="IPR042069">
    <property type="entry name" value="CLIC5_C_GST"/>
</dbReference>
<dbReference type="GO" id="GO:0005737">
    <property type="term" value="C:cytoplasm"/>
    <property type="evidence" value="ECO:0007669"/>
    <property type="project" value="UniProtKB-SubCell"/>
</dbReference>
<dbReference type="InterPro" id="IPR036249">
    <property type="entry name" value="Thioredoxin-like_sf"/>
</dbReference>
<dbReference type="Pfam" id="PF22441">
    <property type="entry name" value="CLIC-like_N"/>
    <property type="match status" value="1"/>
</dbReference>
<organism evidence="19 20">
    <name type="scientific">Acanthochromis polyacanthus</name>
    <name type="common">spiny chromis</name>
    <dbReference type="NCBI Taxonomy" id="80966"/>
    <lineage>
        <taxon>Eukaryota</taxon>
        <taxon>Metazoa</taxon>
        <taxon>Chordata</taxon>
        <taxon>Craniata</taxon>
        <taxon>Vertebrata</taxon>
        <taxon>Euteleostomi</taxon>
        <taxon>Actinopterygii</taxon>
        <taxon>Neopterygii</taxon>
        <taxon>Teleostei</taxon>
        <taxon>Neoteleostei</taxon>
        <taxon>Acanthomorphata</taxon>
        <taxon>Ovalentaria</taxon>
        <taxon>Pomacentridae</taxon>
        <taxon>Acanthochromis</taxon>
    </lineage>
</organism>
<dbReference type="CDD" id="cd03061">
    <property type="entry name" value="GST_N_CLIC"/>
    <property type="match status" value="1"/>
</dbReference>
<evidence type="ECO:0000256" key="13">
    <source>
        <dbReference type="ARBA" id="ARBA00023214"/>
    </source>
</evidence>
<dbReference type="PANTHER" id="PTHR45476">
    <property type="entry name" value="CHLORIDE INTRACELLULAR CHANNEL PROTEIN 6-RELATED"/>
    <property type="match status" value="1"/>
</dbReference>
<evidence type="ECO:0000259" key="18">
    <source>
        <dbReference type="PROSITE" id="PS50405"/>
    </source>
</evidence>
<dbReference type="PANTHER" id="PTHR45476:SF4">
    <property type="entry name" value="CHLORIDE INTRACELLULAR CHANNEL PROTEIN 5"/>
    <property type="match status" value="1"/>
</dbReference>
<keyword evidence="14 16" id="KW-0407">Ion channel</keyword>
<evidence type="ECO:0000313" key="20">
    <source>
        <dbReference type="Proteomes" id="UP000257200"/>
    </source>
</evidence>
<comment type="similarity">
    <text evidence="2 16">Belongs to the chloride channel CLIC family.</text>
</comment>
<name>A0A3Q1GG10_9TELE</name>
<dbReference type="GO" id="GO:0005886">
    <property type="term" value="C:plasma membrane"/>
    <property type="evidence" value="ECO:0007669"/>
    <property type="project" value="UniProtKB-SubCell"/>
</dbReference>
<dbReference type="CDD" id="cd10297">
    <property type="entry name" value="GST_C_CLIC5"/>
    <property type="match status" value="1"/>
</dbReference>
<keyword evidence="3 16" id="KW-0813">Transport</keyword>
<evidence type="ECO:0000256" key="6">
    <source>
        <dbReference type="ARBA" id="ARBA00022692"/>
    </source>
</evidence>
<proteinExistence type="inferred from homology"/>
<dbReference type="SUPFAM" id="SSF52833">
    <property type="entry name" value="Thioredoxin-like"/>
    <property type="match status" value="1"/>
</dbReference>
<comment type="domain">
    <text evidence="16">Members of this family may change from a globular, soluble state to a state where the N-terminal domain is inserted into the membrane and functions as chloride channel. A conformation change of the N-terminal domain is thought to expose hydrophobic surfaces that trigger membrane insertion.</text>
</comment>
<evidence type="ECO:0000313" key="19">
    <source>
        <dbReference type="Ensembl" id="ENSAPOP00000028304.1"/>
    </source>
</evidence>
<dbReference type="SUPFAM" id="SSF47616">
    <property type="entry name" value="GST C-terminal domain-like"/>
    <property type="match status" value="1"/>
</dbReference>
<feature type="region of interest" description="Disordered" evidence="17">
    <location>
        <begin position="147"/>
        <end position="230"/>
    </location>
</feature>
<feature type="compositionally biased region" description="Low complexity" evidence="17">
    <location>
        <begin position="207"/>
        <end position="220"/>
    </location>
</feature>
<keyword evidence="8" id="KW-1133">Transmembrane helix</keyword>
<accession>A0A3Q1GG10</accession>
<feature type="compositionally biased region" description="Acidic residues" evidence="17">
    <location>
        <begin position="182"/>
        <end position="197"/>
    </location>
</feature>
<evidence type="ECO:0000256" key="15">
    <source>
        <dbReference type="ARBA" id="ARBA00024167"/>
    </source>
</evidence>
<protein>
    <recommendedName>
        <fullName evidence="16">Chloride intracellular channel protein</fullName>
    </recommendedName>
</protein>
<reference evidence="19" key="2">
    <citation type="submission" date="2025-09" db="UniProtKB">
        <authorList>
            <consortium name="Ensembl"/>
        </authorList>
    </citation>
    <scope>IDENTIFICATION</scope>
</reference>
<keyword evidence="6" id="KW-0812">Transmembrane</keyword>
<evidence type="ECO:0000256" key="17">
    <source>
        <dbReference type="SAM" id="MobiDB-lite"/>
    </source>
</evidence>
<evidence type="ECO:0000256" key="14">
    <source>
        <dbReference type="ARBA" id="ARBA00023303"/>
    </source>
</evidence>
<keyword evidence="9" id="KW-0560">Oxidoreductase</keyword>
<dbReference type="GO" id="GO:0005254">
    <property type="term" value="F:chloride channel activity"/>
    <property type="evidence" value="ECO:0007669"/>
    <property type="project" value="UniProtKB-KW"/>
</dbReference>
<dbReference type="Gene3D" id="3.40.30.10">
    <property type="entry name" value="Glutaredoxin"/>
    <property type="match status" value="1"/>
</dbReference>
<sequence>MFSCSVMTFREVPDALPCPSRLMRPLLHYSFVNFAGSKVFYELSLEFARTLSQSEAGGLCATTSICPAHLPPESDLQKIKKTKSANMDHIYDTIDIENAHEERREAADSPHPEPKYESAGEPLYSQVQVHVSAEPERSSPDYMAIRDEDKHSSSSSSDDEEGKDEEVKAEVTVEEQQTVVEEVTEQEVTEQETEQEVSVEAHDGSRRSSSSSDSSESPGDPCDDPPIQQSMQEEDNAKDELLMAFTHTEIEPKPVETVDYSLKTLENVTLDDSSAAPADPSQPEVALFVKAGSDGESIGNCPFSQRLFMILWLKGVVFNVTTVDLKRKPADLHNLAPGTHPPFLTFNGEVKTDINKIEEFLEETLSPPKYPKLAAKQRESNTAGNDIFAKFSAYIKNTKPEANAVLEKGLTRALKKLDDYLNSPLTDEIDADSMEEEKGSNRSFLDGNELTLADCNLLPKLHIVKVVAKKYRNYDIPSDMTGVWRYLKNAYTRDEFTNTCAADSEIETAYKDVARRLAK</sequence>
<keyword evidence="12 16" id="KW-0869">Chloride channel</keyword>
<dbReference type="Ensembl" id="ENSAPOT00000031403.1">
    <property type="protein sequence ID" value="ENSAPOP00000028304.1"/>
    <property type="gene ID" value="ENSAPOG00000013477.1"/>
</dbReference>
<feature type="domain" description="GST C-terminal" evidence="18">
    <location>
        <begin position="347"/>
        <end position="510"/>
    </location>
</feature>
<keyword evidence="5 16" id="KW-0963">Cytoplasm</keyword>
<dbReference type="SFLD" id="SFLDG00358">
    <property type="entry name" value="Main_(cytGST)"/>
    <property type="match status" value="1"/>
</dbReference>
<dbReference type="InterPro" id="IPR040079">
    <property type="entry name" value="Glutathione_S-Trfase"/>
</dbReference>
<evidence type="ECO:0000256" key="2">
    <source>
        <dbReference type="ARBA" id="ARBA00007655"/>
    </source>
</evidence>
<evidence type="ECO:0000256" key="8">
    <source>
        <dbReference type="ARBA" id="ARBA00022989"/>
    </source>
</evidence>
<dbReference type="PRINTS" id="PR01263">
    <property type="entry name" value="INTCLCHANNEL"/>
</dbReference>
<evidence type="ECO:0000256" key="16">
    <source>
        <dbReference type="RuleBase" id="RU362009"/>
    </source>
</evidence>
<dbReference type="FunFam" id="1.20.1050.10:FF:000001">
    <property type="entry name" value="Chloride intracellular channel 2"/>
    <property type="match status" value="1"/>
</dbReference>
<evidence type="ECO:0000256" key="12">
    <source>
        <dbReference type="ARBA" id="ARBA00023173"/>
    </source>
</evidence>
<dbReference type="Gene3D" id="1.20.1050.10">
    <property type="match status" value="1"/>
</dbReference>
<reference evidence="19" key="1">
    <citation type="submission" date="2025-08" db="UniProtKB">
        <authorList>
            <consortium name="Ensembl"/>
        </authorList>
    </citation>
    <scope>IDENTIFICATION</scope>
</reference>
<keyword evidence="10 16" id="KW-0406">Ion transport</keyword>
<dbReference type="GO" id="GO:0016491">
    <property type="term" value="F:oxidoreductase activity"/>
    <property type="evidence" value="ECO:0007669"/>
    <property type="project" value="UniProtKB-KW"/>
</dbReference>
<keyword evidence="11" id="KW-0472">Membrane</keyword>
<keyword evidence="20" id="KW-1185">Reference proteome</keyword>
<dbReference type="InterPro" id="IPR036282">
    <property type="entry name" value="Glutathione-S-Trfase_C_sf"/>
</dbReference>
<keyword evidence="7 16" id="KW-0851">Voltage-gated channel</keyword>
<evidence type="ECO:0000256" key="1">
    <source>
        <dbReference type="ARBA" id="ARBA00004162"/>
    </source>
</evidence>
<keyword evidence="13 16" id="KW-0868">Chloride</keyword>
<dbReference type="InParanoid" id="A0A3Q1GG10"/>
<dbReference type="PROSITE" id="PS50405">
    <property type="entry name" value="GST_CTER"/>
    <property type="match status" value="1"/>
</dbReference>
<dbReference type="GeneTree" id="ENSGT00940000156406"/>
<dbReference type="GO" id="GO:0034707">
    <property type="term" value="C:chloride channel complex"/>
    <property type="evidence" value="ECO:0007669"/>
    <property type="project" value="UniProtKB-KW"/>
</dbReference>